<dbReference type="OrthoDB" id="6117597at2759"/>
<dbReference type="EMBL" id="QCYY01001313">
    <property type="protein sequence ID" value="ROT78933.1"/>
    <property type="molecule type" value="Genomic_DNA"/>
</dbReference>
<dbReference type="GO" id="GO:0015276">
    <property type="term" value="F:ligand-gated monoatomic ion channel activity"/>
    <property type="evidence" value="ECO:0007669"/>
    <property type="project" value="InterPro"/>
</dbReference>
<keyword evidence="9" id="KW-1071">Ligand-gated ion channel</keyword>
<sequence length="319" mass="35159">MRIRTEAERKVFEKYFIGKESKKKWLLIFSDEFLRLLQPVHLPLDNQITIANFTIDGEGASLWESYQVSSYNAKRLLKVGHWRRARRCPDAHLDCLSFSNEVDEGLPSSDGSTPTSPRAAALLSIPKEVKTALLTMDSGVLLAPADDPVQRRKDLTGLHLTCTTIDYLPVIALEEGPVGSVRVGGLLGKFFLTLKEITNFTYTCRRVKDGEWGAAVDGHWTGMIGEVSDGTAEIAVAPLTVTQKRSAVTRFIPSADVVTKWLCFRPRHTALSLETSPIELKTVVTPFIQLGFSVLVALGILAAECFSRRSGIVSQGNPT</sequence>
<dbReference type="InterPro" id="IPR019594">
    <property type="entry name" value="Glu/Gly-bd"/>
</dbReference>
<evidence type="ECO:0000256" key="10">
    <source>
        <dbReference type="ARBA" id="ARBA00023303"/>
    </source>
</evidence>
<dbReference type="AlphaFoldDB" id="A0A3R7MK89"/>
<evidence type="ECO:0000256" key="3">
    <source>
        <dbReference type="ARBA" id="ARBA00022692"/>
    </source>
</evidence>
<keyword evidence="3" id="KW-0812">Transmembrane</keyword>
<evidence type="ECO:0000313" key="12">
    <source>
        <dbReference type="EMBL" id="ROT78933.1"/>
    </source>
</evidence>
<proteinExistence type="predicted"/>
<keyword evidence="5" id="KW-0406">Ion transport</keyword>
<dbReference type="GO" id="GO:0016020">
    <property type="term" value="C:membrane"/>
    <property type="evidence" value="ECO:0007669"/>
    <property type="project" value="UniProtKB-SubCell"/>
</dbReference>
<keyword evidence="4" id="KW-1133">Transmembrane helix</keyword>
<comment type="subcellular location">
    <subcellularLocation>
        <location evidence="1">Membrane</location>
        <topology evidence="1">Multi-pass membrane protein</topology>
    </subcellularLocation>
</comment>
<feature type="domain" description="Ionotropic glutamate receptor L-glutamate and glycine-binding" evidence="11">
    <location>
        <begin position="169"/>
        <end position="229"/>
    </location>
</feature>
<evidence type="ECO:0000256" key="9">
    <source>
        <dbReference type="ARBA" id="ARBA00023286"/>
    </source>
</evidence>
<dbReference type="SUPFAM" id="SSF53850">
    <property type="entry name" value="Periplasmic binding protein-like II"/>
    <property type="match status" value="1"/>
</dbReference>
<evidence type="ECO:0000256" key="7">
    <source>
        <dbReference type="ARBA" id="ARBA00023170"/>
    </source>
</evidence>
<evidence type="ECO:0000256" key="8">
    <source>
        <dbReference type="ARBA" id="ARBA00023180"/>
    </source>
</evidence>
<evidence type="ECO:0000256" key="5">
    <source>
        <dbReference type="ARBA" id="ARBA00023065"/>
    </source>
</evidence>
<dbReference type="Gene3D" id="3.40.190.10">
    <property type="entry name" value="Periplasmic binding protein-like II"/>
    <property type="match status" value="1"/>
</dbReference>
<keyword evidence="7 12" id="KW-0675">Receptor</keyword>
<reference evidence="12 13" key="1">
    <citation type="submission" date="2018-04" db="EMBL/GenBank/DDBJ databases">
        <authorList>
            <person name="Zhang X."/>
            <person name="Yuan J."/>
            <person name="Li F."/>
            <person name="Xiang J."/>
        </authorList>
    </citation>
    <scope>NUCLEOTIDE SEQUENCE [LARGE SCALE GENOMIC DNA]</scope>
    <source>
        <tissue evidence="12">Muscle</tissue>
    </source>
</reference>
<accession>A0A3R7MK89</accession>
<evidence type="ECO:0000259" key="11">
    <source>
        <dbReference type="SMART" id="SM00918"/>
    </source>
</evidence>
<comment type="caution">
    <text evidence="12">The sequence shown here is derived from an EMBL/GenBank/DDBJ whole genome shotgun (WGS) entry which is preliminary data.</text>
</comment>
<evidence type="ECO:0000256" key="6">
    <source>
        <dbReference type="ARBA" id="ARBA00023136"/>
    </source>
</evidence>
<keyword evidence="13" id="KW-1185">Reference proteome</keyword>
<organism evidence="12 13">
    <name type="scientific">Penaeus vannamei</name>
    <name type="common">Whiteleg shrimp</name>
    <name type="synonym">Litopenaeus vannamei</name>
    <dbReference type="NCBI Taxonomy" id="6689"/>
    <lineage>
        <taxon>Eukaryota</taxon>
        <taxon>Metazoa</taxon>
        <taxon>Ecdysozoa</taxon>
        <taxon>Arthropoda</taxon>
        <taxon>Crustacea</taxon>
        <taxon>Multicrustacea</taxon>
        <taxon>Malacostraca</taxon>
        <taxon>Eumalacostraca</taxon>
        <taxon>Eucarida</taxon>
        <taxon>Decapoda</taxon>
        <taxon>Dendrobranchiata</taxon>
        <taxon>Penaeoidea</taxon>
        <taxon>Penaeidae</taxon>
        <taxon>Penaeus</taxon>
    </lineage>
</organism>
<keyword evidence="2" id="KW-0813">Transport</keyword>
<evidence type="ECO:0000256" key="1">
    <source>
        <dbReference type="ARBA" id="ARBA00004141"/>
    </source>
</evidence>
<dbReference type="Proteomes" id="UP000283509">
    <property type="component" value="Unassembled WGS sequence"/>
</dbReference>
<dbReference type="SMART" id="SM00918">
    <property type="entry name" value="Lig_chan-Glu_bd"/>
    <property type="match status" value="1"/>
</dbReference>
<evidence type="ECO:0000256" key="4">
    <source>
        <dbReference type="ARBA" id="ARBA00022989"/>
    </source>
</evidence>
<gene>
    <name evidence="12" type="ORF">C7M84_002329</name>
</gene>
<evidence type="ECO:0000313" key="13">
    <source>
        <dbReference type="Proteomes" id="UP000283509"/>
    </source>
</evidence>
<keyword evidence="8" id="KW-0325">Glycoprotein</keyword>
<evidence type="ECO:0000256" key="2">
    <source>
        <dbReference type="ARBA" id="ARBA00022448"/>
    </source>
</evidence>
<keyword evidence="6" id="KW-0472">Membrane</keyword>
<protein>
    <submittedName>
        <fullName evidence="12">Putative glutamate receptor 2-like</fullName>
    </submittedName>
</protein>
<keyword evidence="10" id="KW-0407">Ion channel</keyword>
<name>A0A3R7MK89_PENVA</name>
<reference evidence="12 13" key="2">
    <citation type="submission" date="2019-01" db="EMBL/GenBank/DDBJ databases">
        <title>The decoding of complex shrimp genome reveals the adaptation for benthos swimmer, frequently molting mechanism and breeding impact on genome.</title>
        <authorList>
            <person name="Sun Y."/>
            <person name="Gao Y."/>
            <person name="Yu Y."/>
        </authorList>
    </citation>
    <scope>NUCLEOTIDE SEQUENCE [LARGE SCALE GENOMIC DNA]</scope>
    <source>
        <tissue evidence="12">Muscle</tissue>
    </source>
</reference>
<dbReference type="Pfam" id="PF10613">
    <property type="entry name" value="Lig_chan-Glu_bd"/>
    <property type="match status" value="1"/>
</dbReference>